<feature type="transmembrane region" description="Helical" evidence="1">
    <location>
        <begin position="237"/>
        <end position="257"/>
    </location>
</feature>
<proteinExistence type="predicted"/>
<feature type="transmembrane region" description="Helical" evidence="1">
    <location>
        <begin position="165"/>
        <end position="186"/>
    </location>
</feature>
<feature type="transmembrane region" description="Helical" evidence="1">
    <location>
        <begin position="339"/>
        <end position="363"/>
    </location>
</feature>
<dbReference type="RefSeq" id="WP_132282742.1">
    <property type="nucleotide sequence ID" value="NZ_SMGQ01000013.1"/>
</dbReference>
<sequence length="430" mass="46479">MGGLIIKSTEAINQKDISYNMKYILCIIYALIYLVLGLTLDSPKNIFEGMLIILQEPSVLMTDYIEIAGRGAPFVNGGIVTLMAIGLLWVQKIDITGVAMATLSLLTGFSLFGKNILNVCIIILGVFIYSKIQRDKFNKYLYVALLGTCLGPVFSFLLFDTPYGLLGRILLSTTIGLLVGMILPSVATSLLKVHQGFVLYNVGFASGLIGTMLLAILKAYDIEVQSRAIWSEGNNLIMGWFLFFFFIITIVLGYIYNGRKVSNLKNIFAYAGKLMSDFVALEGFGITLINMGINGLLGLGYVLLIGGELSGPVIGGILTMYGFGAYGKHIKNMLPIFGGLLLGSIVNAWTLNEPGVIVATLFATGLAPIPGKFGWPYGIVAGFLTAIAASHIGMLHGGLNLYNVGFTTGIVAIFLIPIIEAFKKEDYYEA</sequence>
<feature type="transmembrane region" description="Helical" evidence="1">
    <location>
        <begin position="309"/>
        <end position="327"/>
    </location>
</feature>
<evidence type="ECO:0000313" key="3">
    <source>
        <dbReference type="Proteomes" id="UP000294545"/>
    </source>
</evidence>
<feature type="transmembrane region" description="Helical" evidence="1">
    <location>
        <begin position="72"/>
        <end position="91"/>
    </location>
</feature>
<feature type="transmembrane region" description="Helical" evidence="1">
    <location>
        <begin position="278"/>
        <end position="303"/>
    </location>
</feature>
<gene>
    <name evidence="2" type="ORF">EDC19_2047</name>
</gene>
<feature type="transmembrane region" description="Helical" evidence="1">
    <location>
        <begin position="21"/>
        <end position="40"/>
    </location>
</feature>
<feature type="transmembrane region" description="Helical" evidence="1">
    <location>
        <begin position="140"/>
        <end position="159"/>
    </location>
</feature>
<protein>
    <submittedName>
        <fullName evidence="2">Uncharacterized protein DUF1576</fullName>
    </submittedName>
</protein>
<comment type="caution">
    <text evidence="2">The sequence shown here is derived from an EMBL/GenBank/DDBJ whole genome shotgun (WGS) entry which is preliminary data.</text>
</comment>
<dbReference type="Proteomes" id="UP000294545">
    <property type="component" value="Unassembled WGS sequence"/>
</dbReference>
<dbReference type="AlphaFoldDB" id="A0A4V6NFD1"/>
<feature type="transmembrane region" description="Helical" evidence="1">
    <location>
        <begin position="401"/>
        <end position="419"/>
    </location>
</feature>
<keyword evidence="1" id="KW-1133">Transmembrane helix</keyword>
<dbReference type="InterPro" id="IPR011470">
    <property type="entry name" value="DUF1576"/>
</dbReference>
<dbReference type="OrthoDB" id="9776502at2"/>
<keyword evidence="3" id="KW-1185">Reference proteome</keyword>
<keyword evidence="1" id="KW-0472">Membrane</keyword>
<feature type="transmembrane region" description="Helical" evidence="1">
    <location>
        <begin position="198"/>
        <end position="217"/>
    </location>
</feature>
<keyword evidence="1" id="KW-0812">Transmembrane</keyword>
<evidence type="ECO:0000256" key="1">
    <source>
        <dbReference type="SAM" id="Phobius"/>
    </source>
</evidence>
<accession>A0A4V6NFD1</accession>
<feature type="transmembrane region" description="Helical" evidence="1">
    <location>
        <begin position="375"/>
        <end position="394"/>
    </location>
</feature>
<dbReference type="Pfam" id="PF07613">
    <property type="entry name" value="DUF1576"/>
    <property type="match status" value="2"/>
</dbReference>
<name>A0A4V6NFD1_9FIRM</name>
<feature type="transmembrane region" description="Helical" evidence="1">
    <location>
        <begin position="103"/>
        <end position="128"/>
    </location>
</feature>
<organism evidence="2 3">
    <name type="scientific">Natranaerovirga hydrolytica</name>
    <dbReference type="NCBI Taxonomy" id="680378"/>
    <lineage>
        <taxon>Bacteria</taxon>
        <taxon>Bacillati</taxon>
        <taxon>Bacillota</taxon>
        <taxon>Clostridia</taxon>
        <taxon>Lachnospirales</taxon>
        <taxon>Natranaerovirgaceae</taxon>
        <taxon>Natranaerovirga</taxon>
    </lineage>
</organism>
<reference evidence="2 3" key="1">
    <citation type="submission" date="2019-03" db="EMBL/GenBank/DDBJ databases">
        <title>Genomic Encyclopedia of Type Strains, Phase IV (KMG-IV): sequencing the most valuable type-strain genomes for metagenomic binning, comparative biology and taxonomic classification.</title>
        <authorList>
            <person name="Goeker M."/>
        </authorList>
    </citation>
    <scope>NUCLEOTIDE SEQUENCE [LARGE SCALE GENOMIC DNA]</scope>
    <source>
        <strain evidence="2 3">DSM 24176</strain>
    </source>
</reference>
<dbReference type="EMBL" id="SMGQ01000013">
    <property type="protein sequence ID" value="TCK92891.1"/>
    <property type="molecule type" value="Genomic_DNA"/>
</dbReference>
<evidence type="ECO:0000313" key="2">
    <source>
        <dbReference type="EMBL" id="TCK92891.1"/>
    </source>
</evidence>